<sequence>MASIAHSAILIGLFFVDRVICQRPTSTTTTTIPWTGISVTSTTITPCTGPATVVIETPFQTPACSSTPLPVRPAPCETLPDCQADGLNIDYYSNPVGGYGSGNLPPSYYITQGLSPLASSLTNVTFFPQDMPPDDPAGWTRDTNGGIIVNANNFTLVYYGFYLAPSTGLFTICSSSDNENDVFFGQGNAFSCDNGKPSADATPLAVSNGGFYEDPINCTDVYLTQGRYYPVRNVMGNYGGPSAFNFTIWEPGVPWENRTHDLAGDVYPLSCGWFSLSKAQS</sequence>
<dbReference type="InterPro" id="IPR037524">
    <property type="entry name" value="PA14/GLEYA"/>
</dbReference>
<keyword evidence="4" id="KW-1185">Reference proteome</keyword>
<dbReference type="Gene3D" id="2.60.120.1560">
    <property type="match status" value="1"/>
</dbReference>
<feature type="chain" id="PRO_5021734158" description="PA14 domain-containing protein" evidence="1">
    <location>
        <begin position="22"/>
        <end position="281"/>
    </location>
</feature>
<organism evidence="3 4">
    <name type="scientific">Xylaria flabelliformis</name>
    <dbReference type="NCBI Taxonomy" id="2512241"/>
    <lineage>
        <taxon>Eukaryota</taxon>
        <taxon>Fungi</taxon>
        <taxon>Dikarya</taxon>
        <taxon>Ascomycota</taxon>
        <taxon>Pezizomycotina</taxon>
        <taxon>Sordariomycetes</taxon>
        <taxon>Xylariomycetidae</taxon>
        <taxon>Xylariales</taxon>
        <taxon>Xylariaceae</taxon>
        <taxon>Xylaria</taxon>
    </lineage>
</organism>
<feature type="signal peptide" evidence="1">
    <location>
        <begin position="1"/>
        <end position="21"/>
    </location>
</feature>
<dbReference type="PROSITE" id="PS51820">
    <property type="entry name" value="PA14"/>
    <property type="match status" value="1"/>
</dbReference>
<accession>A0A553IAT1</accession>
<reference evidence="4" key="1">
    <citation type="submission" date="2019-06" db="EMBL/GenBank/DDBJ databases">
        <title>Draft genome sequence of the griseofulvin-producing fungus Xylaria cubensis strain G536.</title>
        <authorList>
            <person name="Mead M.E."/>
            <person name="Raja H.A."/>
            <person name="Steenwyk J.L."/>
            <person name="Knowles S.L."/>
            <person name="Oberlies N.H."/>
            <person name="Rokas A."/>
        </authorList>
    </citation>
    <scope>NUCLEOTIDE SEQUENCE [LARGE SCALE GENOMIC DNA]</scope>
    <source>
        <strain evidence="4">G536</strain>
    </source>
</reference>
<comment type="caution">
    <text evidence="3">The sequence shown here is derived from an EMBL/GenBank/DDBJ whole genome shotgun (WGS) entry which is preliminary data.</text>
</comment>
<dbReference type="Pfam" id="PF10528">
    <property type="entry name" value="GLEYA"/>
    <property type="match status" value="1"/>
</dbReference>
<evidence type="ECO:0000256" key="1">
    <source>
        <dbReference type="SAM" id="SignalP"/>
    </source>
</evidence>
<feature type="domain" description="PA14" evidence="2">
    <location>
        <begin position="82"/>
        <end position="263"/>
    </location>
</feature>
<dbReference type="InterPro" id="IPR018871">
    <property type="entry name" value="GLEYA_adhesin_domain"/>
</dbReference>
<protein>
    <recommendedName>
        <fullName evidence="2">PA14 domain-containing protein</fullName>
    </recommendedName>
</protein>
<name>A0A553IAT1_9PEZI</name>
<dbReference type="Proteomes" id="UP000319160">
    <property type="component" value="Unassembled WGS sequence"/>
</dbReference>
<evidence type="ECO:0000313" key="3">
    <source>
        <dbReference type="EMBL" id="TRX97300.1"/>
    </source>
</evidence>
<proteinExistence type="predicted"/>
<dbReference type="AlphaFoldDB" id="A0A553IAT1"/>
<dbReference type="OrthoDB" id="4792629at2759"/>
<gene>
    <name evidence="3" type="ORF">FHL15_001578</name>
</gene>
<evidence type="ECO:0000313" key="4">
    <source>
        <dbReference type="Proteomes" id="UP000319160"/>
    </source>
</evidence>
<keyword evidence="1" id="KW-0732">Signal</keyword>
<dbReference type="EMBL" id="VFLP01000006">
    <property type="protein sequence ID" value="TRX97300.1"/>
    <property type="molecule type" value="Genomic_DNA"/>
</dbReference>
<evidence type="ECO:0000259" key="2">
    <source>
        <dbReference type="PROSITE" id="PS51820"/>
    </source>
</evidence>